<dbReference type="InterPro" id="IPR029021">
    <property type="entry name" value="Prot-tyrosine_phosphatase-like"/>
</dbReference>
<dbReference type="Proteomes" id="UP000046392">
    <property type="component" value="Unplaced"/>
</dbReference>
<evidence type="ECO:0000259" key="3">
    <source>
        <dbReference type="PROSITE" id="PS50056"/>
    </source>
</evidence>
<name>A0A0N5C0B7_STREA</name>
<dbReference type="PANTHER" id="PTHR46163">
    <property type="entry name" value="TYROSINE-PROTEIN PHOSPHATASE-RELATED"/>
    <property type="match status" value="1"/>
</dbReference>
<dbReference type="WBParaSite" id="SPAL_0001144600.1">
    <property type="protein sequence ID" value="SPAL_0001144600.1"/>
    <property type="gene ID" value="SPAL_0001144600"/>
</dbReference>
<keyword evidence="4" id="KW-1185">Reference proteome</keyword>
<dbReference type="InterPro" id="IPR000387">
    <property type="entry name" value="Tyr_Pase_dom"/>
</dbReference>
<evidence type="ECO:0000256" key="1">
    <source>
        <dbReference type="SAM" id="MobiDB-lite"/>
    </source>
</evidence>
<dbReference type="InterPro" id="IPR016130">
    <property type="entry name" value="Tyr_Pase_AS"/>
</dbReference>
<dbReference type="STRING" id="174720.A0A0N5C0B7"/>
<dbReference type="PRINTS" id="PR00700">
    <property type="entry name" value="PRTYPHPHTASE"/>
</dbReference>
<dbReference type="InterPro" id="IPR000242">
    <property type="entry name" value="PTP_cat"/>
</dbReference>
<dbReference type="Pfam" id="PF00102">
    <property type="entry name" value="Y_phosphatase"/>
    <property type="match status" value="1"/>
</dbReference>
<dbReference type="PROSITE" id="PS50056">
    <property type="entry name" value="TYR_PHOSPHATASE_2"/>
    <property type="match status" value="1"/>
</dbReference>
<evidence type="ECO:0000259" key="2">
    <source>
        <dbReference type="PROSITE" id="PS50055"/>
    </source>
</evidence>
<dbReference type="CDD" id="cd00047">
    <property type="entry name" value="PTPc"/>
    <property type="match status" value="1"/>
</dbReference>
<dbReference type="PROSITE" id="PS00383">
    <property type="entry name" value="TYR_PHOSPHATASE_1"/>
    <property type="match status" value="1"/>
</dbReference>
<dbReference type="SMART" id="SM00404">
    <property type="entry name" value="PTPc_motif"/>
    <property type="match status" value="1"/>
</dbReference>
<dbReference type="SMART" id="SM00194">
    <property type="entry name" value="PTPc"/>
    <property type="match status" value="1"/>
</dbReference>
<feature type="region of interest" description="Disordered" evidence="1">
    <location>
        <begin position="110"/>
        <end position="144"/>
    </location>
</feature>
<evidence type="ECO:0000313" key="4">
    <source>
        <dbReference type="Proteomes" id="UP000046392"/>
    </source>
</evidence>
<dbReference type="InterPro" id="IPR052782">
    <property type="entry name" value="Oocyte-zygote_transition_reg"/>
</dbReference>
<evidence type="ECO:0000313" key="5">
    <source>
        <dbReference type="WBParaSite" id="SPAL_0001144600.1"/>
    </source>
</evidence>
<sequence>MKNNNPKTSRQKLNISLLRCQQNNKPPLKESSFGGNVEKNSNKSQSTNYRTKEYRNLNRLQYTPTVPSIQKESTEVTARQIPMKTDKKSSNDINNSLYFINHFENPQQDKVKSSFSLSQSSTITDPYSKDKKKVIPKQERSKTLEDSTLNKNKGMLDTFYERSLKILKPIALKYSDLVLSTPEVVNYTINVNVCPKLKDIVGYEVNEAIFDRNLKDFIIPELKIPLKKHESDFLATRKHVIKLDPFFRTSFNANINKCRYKDVYCLEKTRVRLQSTPGAVNDFIHANYVSIRDYIDNYKMICAQGPLPSTIIDFWRMIMQEKCQNIVMLTQCFETVGKIAVKKCEQYWPLEVGESMTYGNIKIRNIKVTKLSPDIQVSDLEVKDDTTSLNTSHIIMANWPDKSTPKVDFTMFILLQQLVRTSPSVVHCSAGIGRTGTLAVIDMIMARLSIDCPPISLAAMVQNLRLYRHGAVQTESQFSYVIQVMLQLAQSRGIISEKDIATWYMKNELPAGVNSKR</sequence>
<feature type="region of interest" description="Disordered" evidence="1">
    <location>
        <begin position="22"/>
        <end position="51"/>
    </location>
</feature>
<dbReference type="Gene3D" id="3.90.190.10">
    <property type="entry name" value="Protein tyrosine phosphatase superfamily"/>
    <property type="match status" value="1"/>
</dbReference>
<dbReference type="PANTHER" id="PTHR46163:SF2">
    <property type="entry name" value="PROTEIN-TYROSINE PHOSPHATASE"/>
    <property type="match status" value="1"/>
</dbReference>
<organism evidence="4 5">
    <name type="scientific">Strongyloides papillosus</name>
    <name type="common">Intestinal threadworm</name>
    <dbReference type="NCBI Taxonomy" id="174720"/>
    <lineage>
        <taxon>Eukaryota</taxon>
        <taxon>Metazoa</taxon>
        <taxon>Ecdysozoa</taxon>
        <taxon>Nematoda</taxon>
        <taxon>Chromadorea</taxon>
        <taxon>Rhabditida</taxon>
        <taxon>Tylenchina</taxon>
        <taxon>Panagrolaimomorpha</taxon>
        <taxon>Strongyloidoidea</taxon>
        <taxon>Strongyloididae</taxon>
        <taxon>Strongyloides</taxon>
    </lineage>
</organism>
<dbReference type="SUPFAM" id="SSF52799">
    <property type="entry name" value="(Phosphotyrosine protein) phosphatases II"/>
    <property type="match status" value="1"/>
</dbReference>
<feature type="domain" description="Tyrosine specific protein phosphatases" evidence="3">
    <location>
        <begin position="425"/>
        <end position="479"/>
    </location>
</feature>
<reference evidence="5" key="1">
    <citation type="submission" date="2017-02" db="UniProtKB">
        <authorList>
            <consortium name="WormBaseParasite"/>
        </authorList>
    </citation>
    <scope>IDENTIFICATION</scope>
</reference>
<accession>A0A0N5C0B7</accession>
<proteinExistence type="predicted"/>
<dbReference type="AlphaFoldDB" id="A0A0N5C0B7"/>
<feature type="domain" description="Tyrosine-protein phosphatase" evidence="2">
    <location>
        <begin position="254"/>
        <end position="488"/>
    </location>
</feature>
<dbReference type="InterPro" id="IPR003595">
    <property type="entry name" value="Tyr_Pase_cat"/>
</dbReference>
<feature type="compositionally biased region" description="Polar residues" evidence="1">
    <location>
        <begin position="38"/>
        <end position="49"/>
    </location>
</feature>
<dbReference type="PROSITE" id="PS50055">
    <property type="entry name" value="TYR_PHOSPHATASE_PTP"/>
    <property type="match status" value="1"/>
</dbReference>
<protein>
    <submittedName>
        <fullName evidence="5">Tyrosine-protein phosphatase domain-containing protein</fullName>
    </submittedName>
</protein>
<dbReference type="GO" id="GO:0004725">
    <property type="term" value="F:protein tyrosine phosphatase activity"/>
    <property type="evidence" value="ECO:0007669"/>
    <property type="project" value="InterPro"/>
</dbReference>